<dbReference type="InterPro" id="IPR052398">
    <property type="entry name" value="Ubiquitin_hydrolase_53/54"/>
</dbReference>
<keyword evidence="6" id="KW-1185">Reference proteome</keyword>
<feature type="compositionally biased region" description="Low complexity" evidence="3">
    <location>
        <begin position="1401"/>
        <end position="1418"/>
    </location>
</feature>
<feature type="compositionally biased region" description="Basic and acidic residues" evidence="3">
    <location>
        <begin position="896"/>
        <end position="909"/>
    </location>
</feature>
<feature type="compositionally biased region" description="Low complexity" evidence="3">
    <location>
        <begin position="882"/>
        <end position="891"/>
    </location>
</feature>
<accession>A0A9W6BJ06</accession>
<feature type="compositionally biased region" description="Low complexity" evidence="3">
    <location>
        <begin position="2050"/>
        <end position="2061"/>
    </location>
</feature>
<feature type="region of interest" description="Disordered" evidence="3">
    <location>
        <begin position="2073"/>
        <end position="2122"/>
    </location>
</feature>
<dbReference type="Gene3D" id="3.90.70.10">
    <property type="entry name" value="Cysteine proteinases"/>
    <property type="match status" value="1"/>
</dbReference>
<gene>
    <name evidence="5" type="primary">PLEST002352</name>
    <name evidence="5" type="ORF">PLESTB_000700400</name>
</gene>
<feature type="region of interest" description="Disordered" evidence="3">
    <location>
        <begin position="2558"/>
        <end position="2598"/>
    </location>
</feature>
<feature type="compositionally biased region" description="Polar residues" evidence="3">
    <location>
        <begin position="1019"/>
        <end position="1028"/>
    </location>
</feature>
<feature type="region of interest" description="Disordered" evidence="3">
    <location>
        <begin position="186"/>
        <end position="211"/>
    </location>
</feature>
<feature type="compositionally biased region" description="Low complexity" evidence="3">
    <location>
        <begin position="1981"/>
        <end position="1992"/>
    </location>
</feature>
<feature type="compositionally biased region" description="Basic and acidic residues" evidence="3">
    <location>
        <begin position="964"/>
        <end position="982"/>
    </location>
</feature>
<feature type="compositionally biased region" description="Basic and acidic residues" evidence="3">
    <location>
        <begin position="1828"/>
        <end position="1838"/>
    </location>
</feature>
<feature type="compositionally biased region" description="Pro residues" evidence="3">
    <location>
        <begin position="1581"/>
        <end position="1590"/>
    </location>
</feature>
<keyword evidence="2" id="KW-0378">Hydrolase</keyword>
<dbReference type="InterPro" id="IPR038765">
    <property type="entry name" value="Papain-like_cys_pep_sf"/>
</dbReference>
<feature type="compositionally biased region" description="Pro residues" evidence="3">
    <location>
        <begin position="1030"/>
        <end position="1061"/>
    </location>
</feature>
<feature type="region of interest" description="Disordered" evidence="3">
    <location>
        <begin position="778"/>
        <end position="827"/>
    </location>
</feature>
<feature type="compositionally biased region" description="Low complexity" evidence="3">
    <location>
        <begin position="1188"/>
        <end position="1215"/>
    </location>
</feature>
<feature type="compositionally biased region" description="Low complexity" evidence="3">
    <location>
        <begin position="2107"/>
        <end position="2122"/>
    </location>
</feature>
<feature type="compositionally biased region" description="Low complexity" evidence="3">
    <location>
        <begin position="2261"/>
        <end position="2271"/>
    </location>
</feature>
<evidence type="ECO:0000256" key="3">
    <source>
        <dbReference type="SAM" id="MobiDB-lite"/>
    </source>
</evidence>
<dbReference type="PANTHER" id="PTHR22975:SF9">
    <property type="entry name" value="ECHINUS SPLICE FORM 3"/>
    <property type="match status" value="1"/>
</dbReference>
<feature type="domain" description="USP" evidence="4">
    <location>
        <begin position="2328"/>
        <end position="2847"/>
    </location>
</feature>
<dbReference type="PANTHER" id="PTHR22975">
    <property type="entry name" value="UBIQUITIN SPECIFIC PROTEINASE"/>
    <property type="match status" value="1"/>
</dbReference>
<feature type="compositionally biased region" description="Low complexity" evidence="3">
    <location>
        <begin position="1958"/>
        <end position="1971"/>
    </location>
</feature>
<feature type="compositionally biased region" description="Low complexity" evidence="3">
    <location>
        <begin position="1081"/>
        <end position="1131"/>
    </location>
</feature>
<feature type="compositionally biased region" description="Low complexity" evidence="3">
    <location>
        <begin position="2073"/>
        <end position="2096"/>
    </location>
</feature>
<feature type="compositionally biased region" description="Pro residues" evidence="3">
    <location>
        <begin position="1152"/>
        <end position="1171"/>
    </location>
</feature>
<feature type="compositionally biased region" description="Polar residues" evidence="3">
    <location>
        <begin position="2014"/>
        <end position="2031"/>
    </location>
</feature>
<feature type="compositionally biased region" description="Pro residues" evidence="3">
    <location>
        <begin position="1545"/>
        <end position="1565"/>
    </location>
</feature>
<evidence type="ECO:0000313" key="5">
    <source>
        <dbReference type="EMBL" id="GLC53029.1"/>
    </source>
</evidence>
<feature type="region of interest" description="Disordered" evidence="3">
    <location>
        <begin position="1545"/>
        <end position="1598"/>
    </location>
</feature>
<evidence type="ECO:0000313" key="6">
    <source>
        <dbReference type="Proteomes" id="UP001165080"/>
    </source>
</evidence>
<feature type="compositionally biased region" description="Low complexity" evidence="3">
    <location>
        <begin position="1455"/>
        <end position="1476"/>
    </location>
</feature>
<feature type="region of interest" description="Disordered" evidence="3">
    <location>
        <begin position="1801"/>
        <end position="1905"/>
    </location>
</feature>
<feature type="compositionally biased region" description="Pro residues" evidence="3">
    <location>
        <begin position="1374"/>
        <end position="1400"/>
    </location>
</feature>
<feature type="region of interest" description="Disordered" evidence="3">
    <location>
        <begin position="1146"/>
        <end position="1319"/>
    </location>
</feature>
<feature type="compositionally biased region" description="Pro residues" evidence="3">
    <location>
        <begin position="1298"/>
        <end position="1313"/>
    </location>
</feature>
<feature type="compositionally biased region" description="Low complexity" evidence="3">
    <location>
        <begin position="1813"/>
        <end position="1826"/>
    </location>
</feature>
<feature type="compositionally biased region" description="Pro residues" evidence="3">
    <location>
        <begin position="1858"/>
        <end position="1870"/>
    </location>
</feature>
<evidence type="ECO:0000256" key="1">
    <source>
        <dbReference type="ARBA" id="ARBA00022786"/>
    </source>
</evidence>
<dbReference type="InterPro" id="IPR001394">
    <property type="entry name" value="Peptidase_C19_UCH"/>
</dbReference>
<feature type="region of interest" description="Disordered" evidence="3">
    <location>
        <begin position="2510"/>
        <end position="2532"/>
    </location>
</feature>
<feature type="compositionally biased region" description="Low complexity" evidence="3">
    <location>
        <begin position="1627"/>
        <end position="1664"/>
    </location>
</feature>
<dbReference type="Proteomes" id="UP001165080">
    <property type="component" value="Unassembled WGS sequence"/>
</dbReference>
<feature type="compositionally biased region" description="Gly residues" evidence="3">
    <location>
        <begin position="1670"/>
        <end position="1683"/>
    </location>
</feature>
<feature type="compositionally biased region" description="Gly residues" evidence="3">
    <location>
        <begin position="1703"/>
        <end position="1719"/>
    </location>
</feature>
<dbReference type="GO" id="GO:0016579">
    <property type="term" value="P:protein deubiquitination"/>
    <property type="evidence" value="ECO:0007669"/>
    <property type="project" value="InterPro"/>
</dbReference>
<feature type="compositionally biased region" description="Low complexity" evidence="3">
    <location>
        <begin position="1269"/>
        <end position="1278"/>
    </location>
</feature>
<feature type="compositionally biased region" description="Basic and acidic residues" evidence="3">
    <location>
        <begin position="785"/>
        <end position="827"/>
    </location>
</feature>
<feature type="compositionally biased region" description="Low complexity" evidence="3">
    <location>
        <begin position="1684"/>
        <end position="1697"/>
    </location>
</feature>
<feature type="compositionally biased region" description="Low complexity" evidence="3">
    <location>
        <begin position="1566"/>
        <end position="1580"/>
    </location>
</feature>
<dbReference type="CDD" id="cd02257">
    <property type="entry name" value="Peptidase_C19"/>
    <property type="match status" value="1"/>
</dbReference>
<feature type="region of interest" description="Disordered" evidence="3">
    <location>
        <begin position="871"/>
        <end position="1131"/>
    </location>
</feature>
<protein>
    <recommendedName>
        <fullName evidence="4">USP domain-containing protein</fullName>
    </recommendedName>
</protein>
<feature type="compositionally biased region" description="Low complexity" evidence="3">
    <location>
        <begin position="1748"/>
        <end position="1759"/>
    </location>
</feature>
<dbReference type="EMBL" id="BRXU01000007">
    <property type="protein sequence ID" value="GLC53029.1"/>
    <property type="molecule type" value="Genomic_DNA"/>
</dbReference>
<dbReference type="GO" id="GO:0004843">
    <property type="term" value="F:cysteine-type deubiquitinase activity"/>
    <property type="evidence" value="ECO:0007669"/>
    <property type="project" value="InterPro"/>
</dbReference>
<evidence type="ECO:0000256" key="2">
    <source>
        <dbReference type="ARBA" id="ARBA00022801"/>
    </source>
</evidence>
<name>A0A9W6BJ06_9CHLO</name>
<feature type="region of interest" description="Disordered" evidence="3">
    <location>
        <begin position="1627"/>
        <end position="1782"/>
    </location>
</feature>
<feature type="compositionally biased region" description="Gly residues" evidence="3">
    <location>
        <begin position="2513"/>
        <end position="2526"/>
    </location>
</feature>
<reference evidence="5 6" key="1">
    <citation type="journal article" date="2023" name="Commun. Biol.">
        <title>Reorganization of the ancestral sex-determining regions during the evolution of trioecy in Pleodorina starrii.</title>
        <authorList>
            <person name="Takahashi K."/>
            <person name="Suzuki S."/>
            <person name="Kawai-Toyooka H."/>
            <person name="Yamamoto K."/>
            <person name="Hamaji T."/>
            <person name="Ootsuki R."/>
            <person name="Yamaguchi H."/>
            <person name="Kawachi M."/>
            <person name="Higashiyama T."/>
            <person name="Nozaki H."/>
        </authorList>
    </citation>
    <scope>NUCLEOTIDE SEQUENCE [LARGE SCALE GENOMIC DNA]</scope>
    <source>
        <strain evidence="5 6">NIES-4479</strain>
    </source>
</reference>
<keyword evidence="1" id="KW-0833">Ubl conjugation pathway</keyword>
<feature type="region of interest" description="Disordered" evidence="3">
    <location>
        <begin position="2162"/>
        <end position="2184"/>
    </location>
</feature>
<feature type="region of interest" description="Disordered" evidence="3">
    <location>
        <begin position="1929"/>
        <end position="2061"/>
    </location>
</feature>
<feature type="compositionally biased region" description="Low complexity" evidence="3">
    <location>
        <begin position="1840"/>
        <end position="1853"/>
    </location>
</feature>
<dbReference type="Pfam" id="PF00443">
    <property type="entry name" value="UCH"/>
    <property type="match status" value="1"/>
</dbReference>
<feature type="region of interest" description="Disordered" evidence="3">
    <location>
        <begin position="1370"/>
        <end position="1479"/>
    </location>
</feature>
<feature type="compositionally biased region" description="Pro residues" evidence="3">
    <location>
        <begin position="1419"/>
        <end position="1434"/>
    </location>
</feature>
<proteinExistence type="predicted"/>
<feature type="compositionally biased region" description="Basic residues" evidence="3">
    <location>
        <begin position="1"/>
        <end position="13"/>
    </location>
</feature>
<feature type="compositionally biased region" description="Gly residues" evidence="3">
    <location>
        <begin position="1731"/>
        <end position="1747"/>
    </location>
</feature>
<evidence type="ECO:0000259" key="4">
    <source>
        <dbReference type="PROSITE" id="PS50235"/>
    </source>
</evidence>
<feature type="region of interest" description="Disordered" evidence="3">
    <location>
        <begin position="2199"/>
        <end position="2239"/>
    </location>
</feature>
<dbReference type="PROSITE" id="PS50235">
    <property type="entry name" value="USP_3"/>
    <property type="match status" value="1"/>
</dbReference>
<dbReference type="SUPFAM" id="SSF54001">
    <property type="entry name" value="Cysteine proteinases"/>
    <property type="match status" value="1"/>
</dbReference>
<feature type="compositionally biased region" description="Pro residues" evidence="3">
    <location>
        <begin position="1279"/>
        <end position="1289"/>
    </location>
</feature>
<feature type="region of interest" description="Disordered" evidence="3">
    <location>
        <begin position="1"/>
        <end position="35"/>
    </location>
</feature>
<feature type="region of interest" description="Disordered" evidence="3">
    <location>
        <begin position="2261"/>
        <end position="2287"/>
    </location>
</feature>
<sequence>MVNKKGKGAKTKGSKPPAKKPQQENTKDLTQSPQERVTLVRPLWETLEQEERVKLLSIDLDSVRSRAKQLAEAARQQAVADAPEGEPLDPALLELEPSIEDVLEEGIKRLKEKGTWKLWQWPADNSALYDAESFRQHITEKHIREELRRLLPRDEGRALEKPAEAAFRQRMLDLLSKVQQSTSANSLRPTVIGASGEDGAARPYRRRGDPGSHLRDANIELLSVLLEALAKENDHLYHSLLTPITTYVMEILPEGHRETTKLELSFEDLENLLPDDVSRIVEWLTEKVDALSTKLKPEPKEEDEEEEENMGDVDLWSLTEETSSLTVNAKWLQHLQDRLLGEDGHPRRAKPGEDPGHNGLVLEWVYGSIVSTAEKARDGAKRCLGMQPPSAGDAHMLLVRALEEHLSWETRAKQCKDLLSEMLKSRLEAAELTRQGYDLRPQPKRDLPGMGGEMGQASASPLLLEDGASGLGMGTGAESKPLPDEVILFMLRREALLTRAKLHYLVFEHLTQEKELRILKQALRQGEPEFERLKRELDEVKHQPRGMEGAYRSAAEMERHRHQLEVQTAFREQGARLQATYDKKQKAEYDMAKRETEIKQLQGWKGTVENLVDKFQELIASRNERALAAGSNGAEGGAMRDLHEAEGDLEAASGSLTPQQYIQLTKLRNHFSKDVRKQLYGDADDRTFFDNLKTALKAIERRLEDSSVALQHLEMQLINVACDDPGVIIGTQLALPLLQDRLDQRGLEYAAQRAKLAEDEVLRMEILAAEREAAERERKKAAKAKKNEKAKSEKERLAAERQAKEAAERAARQEAERERAVRDEEERRKRAEAMEAMRKAEEAAMELRRKELLSDENGYWRQRMIMEERLSDMATGTGGSNGNAATAASSADLSEEADRHRSSSPEDARFGGGDDEGFVTENRRRRHKDTRDQDEEVAPPAPAPAQATTGQAGGSSGRAYLRSGSRDRMGPRDGVPQRERGEHHHQHPHRERDLRRHQGPGGAPHNRSGSRESGGRQAPHSSSSSGQQAPRPPLMPPAAPVPTPAADPRPESPPSAQPPAAEPVGAAEQPSAPAVELVATSSAIAAPEIAEQPAAPASASPAPVAASEAEAGSASSAAGGALPSPSAAPVPEDAILFGDIAVIPVAAGSAPGAPPAKPATQPPITPTPIPVLPSESPQKAVLQVSTDGQAAPAPSTAGAQAPQQQQTRPQQPAAGSTAAVSGAPALTQQPHPQQPPGPVLTAGSGASMPPPPQHGQGPAPVGTLPTGQIVHPIGHLPPGGLPGPLPGMVPPMMAHMAPPGPGGPPGAGPPRPQGPGAGPSPYMHINGGIPVPIPVPGGPMPPMGAVLPKQMSGQQMHPAPPPGPVLVSIGAPPGARPPMPGPGMPSGPPPPGMGGPPPQPGMQVAAPPQAQQQPVGPMARPPGPMPGMPGPPGAPAGLVQVPHPQAPGQSQHGQAPGVPSGAGPRGAAGPQGQPPVMISPMQFPGPMPGGAMALSHGQPPNGPMGHIPPHLYVFPPGTPGMVPPPGAPGQLQPHPHPHMLQMMPPGMPMPMGPPPQLHMQPPPPQQQAAGQAAPAVVSPGAQPPPPPKSPSAPTGAVKAGSTLNVNARSFVPSGKAAAASSSGAAVAAGQQAQPQPQPQGAAAASASSGNQSQPQLQQQQLASQRAYHRQGGGGQTDGAGMTGPGPQHGHPAAGAYPRVGPAGQYGGPGLPTAPGGGQYGNRRDRRDAARGPGGGGAGPRKGPGAGPAGPHAVMPPSGDMSGGPGMPPPHHHHAGAPPPMTMMGPAGPVMMVMGPAGPMQLSMHAPPHVSHTPGMEPMEGAAAAGPLDRPDSSAEDGSRPAAGDHPAGAPPAGGLHGGPPPQPPPQPPGHGPGAGAGPGPQHPVLAPPPPGMAPPGSRMMLTWQPGMPGPVQVPMMPVMPMPPMGMQMHMLQAAGGPPHGPNDGLVQKNGSAAESVRAPHSAQPQAAAAAAEADREGSTSGGDSAAAATATAPSTQTKDGGPSEAAGQDGRQRSAPSTREASPGDTEQQTPAAGPRDGLVGTAAPSQEQAPTGALAARAAPEDAAALPLTAASAAGAGQQQQRQQQQLRTTAAASSLTGLPSRVGTSGQSGPMPAASSAPSWSSVAARREGCAASSASGCSMDPFPSLVSSTASTSFTGGASDVLPPAATPHPGPAAGSSWKAKLQHNVSGAAAALANGATGAGGQKSPSALPNGVPGGGSPPVVVRGTSPGGTMNGSVSLASSLSDSAIANSSGVSCSGSNGAVAVRPAAPQRPPGNRPAGPALLSGAPTQLVGSLSLPASNTGGGNGHITYHPGVSGQPRMLQLVRGLQNLGGQHNCFLNVIIQSLWHLRSFREAVLHVSVDDVATRGAAAADVTVLRALVGVFRAMAAPQATQPASVAASSPWWVVSPLQLREALSVLETGQAAVRLDLSEMHDAFEVLLVLLTCMHRAEAGSGATQGQDPQLPRRVRVRDIAAAACAHAPVVVAAAAAANGHHAAPQAAAPAGYAAAVAGGGGSGRSSGGKAGTPADSAAAVPCTAAHSLFGLEVQVPCTAEEDSASCSSNGSAGGKERQQQQQQANRSKRDSSGGAGGTAQVEPSVVHAAPTAAPAALQLLPHHNHVGARPAADDSAAAEVEVYTKYFHLVHAQALRKAFAALDGSDSGAYFEDVLCAAEAAGAGTSAGPLVLPVVNGRRHAAPAGGGGALANGHAHHAHGWIPGATAAAHPLATLLRFPTVFTLALVWESLQAPPEALRGTLEALGSRVDLALLFRCSGTVGTHPPSAPCELRSVICYFGHHYLVFALSEELGLWLMIDDANIQLVGHWSDVVKAMNAKRLQPSLLFYEAVGRGRQLQPQSFSGVASA</sequence>
<dbReference type="InterPro" id="IPR028889">
    <property type="entry name" value="USP"/>
</dbReference>
<organism evidence="5 6">
    <name type="scientific">Pleodorina starrii</name>
    <dbReference type="NCBI Taxonomy" id="330485"/>
    <lineage>
        <taxon>Eukaryota</taxon>
        <taxon>Viridiplantae</taxon>
        <taxon>Chlorophyta</taxon>
        <taxon>core chlorophytes</taxon>
        <taxon>Chlorophyceae</taxon>
        <taxon>CS clade</taxon>
        <taxon>Chlamydomonadales</taxon>
        <taxon>Volvocaceae</taxon>
        <taxon>Pleodorina</taxon>
    </lineage>
</organism>
<comment type="caution">
    <text evidence="5">The sequence shown here is derived from an EMBL/GenBank/DDBJ whole genome shotgun (WGS) entry which is preliminary data.</text>
</comment>